<organism evidence="2 3">
    <name type="scientific">Camelimonas fluminis</name>
    <dbReference type="NCBI Taxonomy" id="1576911"/>
    <lineage>
        <taxon>Bacteria</taxon>
        <taxon>Pseudomonadati</taxon>
        <taxon>Pseudomonadota</taxon>
        <taxon>Alphaproteobacteria</taxon>
        <taxon>Hyphomicrobiales</taxon>
        <taxon>Chelatococcaceae</taxon>
        <taxon>Camelimonas</taxon>
    </lineage>
</organism>
<dbReference type="SUPFAM" id="SSF53448">
    <property type="entry name" value="Nucleotide-diphospho-sugar transferases"/>
    <property type="match status" value="1"/>
</dbReference>
<name>A0ABV7UGY0_9HYPH</name>
<evidence type="ECO:0000259" key="1">
    <source>
        <dbReference type="Pfam" id="PF00535"/>
    </source>
</evidence>
<dbReference type="EC" id="2.4.-.-" evidence="2"/>
<dbReference type="Proteomes" id="UP001595704">
    <property type="component" value="Unassembled WGS sequence"/>
</dbReference>
<gene>
    <name evidence="2" type="ORF">ACFONL_08525</name>
</gene>
<dbReference type="EMBL" id="JBHRYC010000038">
    <property type="protein sequence ID" value="MFC3637427.1"/>
    <property type="molecule type" value="Genomic_DNA"/>
</dbReference>
<dbReference type="GO" id="GO:0016757">
    <property type="term" value="F:glycosyltransferase activity"/>
    <property type="evidence" value="ECO:0007669"/>
    <property type="project" value="UniProtKB-KW"/>
</dbReference>
<accession>A0ABV7UGY0</accession>
<dbReference type="CDD" id="cd00761">
    <property type="entry name" value="Glyco_tranf_GTA_type"/>
    <property type="match status" value="1"/>
</dbReference>
<evidence type="ECO:0000313" key="2">
    <source>
        <dbReference type="EMBL" id="MFC3637427.1"/>
    </source>
</evidence>
<dbReference type="RefSeq" id="WP_191319405.1">
    <property type="nucleotide sequence ID" value="NZ_BNCG01000008.1"/>
</dbReference>
<keyword evidence="3" id="KW-1185">Reference proteome</keyword>
<dbReference type="Gene3D" id="3.90.550.10">
    <property type="entry name" value="Spore Coat Polysaccharide Biosynthesis Protein SpsA, Chain A"/>
    <property type="match status" value="1"/>
</dbReference>
<dbReference type="InterPro" id="IPR029044">
    <property type="entry name" value="Nucleotide-diphossugar_trans"/>
</dbReference>
<dbReference type="Pfam" id="PF00535">
    <property type="entry name" value="Glycos_transf_2"/>
    <property type="match status" value="1"/>
</dbReference>
<keyword evidence="2" id="KW-0808">Transferase</keyword>
<reference evidence="3" key="1">
    <citation type="journal article" date="2019" name="Int. J. Syst. Evol. Microbiol.">
        <title>The Global Catalogue of Microorganisms (GCM) 10K type strain sequencing project: providing services to taxonomists for standard genome sequencing and annotation.</title>
        <authorList>
            <consortium name="The Broad Institute Genomics Platform"/>
            <consortium name="The Broad Institute Genome Sequencing Center for Infectious Disease"/>
            <person name="Wu L."/>
            <person name="Ma J."/>
        </authorList>
    </citation>
    <scope>NUCLEOTIDE SEQUENCE [LARGE SCALE GENOMIC DNA]</scope>
    <source>
        <strain evidence="3">KCTC 42282</strain>
    </source>
</reference>
<dbReference type="InterPro" id="IPR001173">
    <property type="entry name" value="Glyco_trans_2-like"/>
</dbReference>
<comment type="caution">
    <text evidence="2">The sequence shown here is derived from an EMBL/GenBank/DDBJ whole genome shotgun (WGS) entry which is preliminary data.</text>
</comment>
<sequence length="299" mass="32312">MHITVVIATINRPELVARTLGHLAGQQRAPDQIILSAPGPEHLGDSSLINIPRGVTVRGVFGARGSCAQRNVALDMAEHATDIIVFFDDDFLPSPDYLANLETAFAGNPDYAVIRGHAVMDGAHGAGFTFEEGIAGLPQVGAVAARYPAVQDLAGGYGCNMSVRASAVCGLRFDERLPLYGWQEDIDFTSQFRPRGRIVALGNLTGVHLGVKGGRVSGLCFGYSQVVNPVYLIRKGTMTANFGRRLILRNLAANIARSLRPEPWIDRRGRLRGNLIAAAHVLLGRIEPEYILKLQGKRP</sequence>
<proteinExistence type="predicted"/>
<keyword evidence="2" id="KW-0328">Glycosyltransferase</keyword>
<evidence type="ECO:0000313" key="3">
    <source>
        <dbReference type="Proteomes" id="UP001595704"/>
    </source>
</evidence>
<feature type="domain" description="Glycosyltransferase 2-like" evidence="1">
    <location>
        <begin position="4"/>
        <end position="113"/>
    </location>
</feature>
<protein>
    <submittedName>
        <fullName evidence="2">Glycosyltransferase family 2 protein</fullName>
        <ecNumber evidence="2">2.4.-.-</ecNumber>
    </submittedName>
</protein>